<dbReference type="Proteomes" id="UP000464214">
    <property type="component" value="Chromosome"/>
</dbReference>
<dbReference type="GO" id="GO:0006508">
    <property type="term" value="P:proteolysis"/>
    <property type="evidence" value="ECO:0007669"/>
    <property type="project" value="InterPro"/>
</dbReference>
<organism evidence="3 4">
    <name type="scientific">Nibribacter ruber</name>
    <dbReference type="NCBI Taxonomy" id="2698458"/>
    <lineage>
        <taxon>Bacteria</taxon>
        <taxon>Pseudomonadati</taxon>
        <taxon>Bacteroidota</taxon>
        <taxon>Cytophagia</taxon>
        <taxon>Cytophagales</taxon>
        <taxon>Hymenobacteraceae</taxon>
        <taxon>Nibribacter</taxon>
    </lineage>
</organism>
<keyword evidence="4" id="KW-1185">Reference proteome</keyword>
<dbReference type="PRINTS" id="PR00922">
    <property type="entry name" value="DADACBPTASE3"/>
</dbReference>
<accession>A0A6P1NZ68</accession>
<keyword evidence="2" id="KW-0378">Hydrolase</keyword>
<dbReference type="GO" id="GO:0000270">
    <property type="term" value="P:peptidoglycan metabolic process"/>
    <property type="evidence" value="ECO:0007669"/>
    <property type="project" value="TreeGrafter"/>
</dbReference>
<evidence type="ECO:0000313" key="4">
    <source>
        <dbReference type="Proteomes" id="UP000464214"/>
    </source>
</evidence>
<name>A0A6P1NZ68_9BACT</name>
<dbReference type="PANTHER" id="PTHR30023">
    <property type="entry name" value="D-ALANYL-D-ALANINE CARBOXYPEPTIDASE"/>
    <property type="match status" value="1"/>
</dbReference>
<proteinExistence type="inferred from homology"/>
<dbReference type="Pfam" id="PF02113">
    <property type="entry name" value="Peptidase_S13"/>
    <property type="match status" value="1"/>
</dbReference>
<evidence type="ECO:0000313" key="3">
    <source>
        <dbReference type="EMBL" id="QHL88330.1"/>
    </source>
</evidence>
<evidence type="ECO:0000256" key="1">
    <source>
        <dbReference type="ARBA" id="ARBA00006096"/>
    </source>
</evidence>
<evidence type="ECO:0000256" key="2">
    <source>
        <dbReference type="ARBA" id="ARBA00022801"/>
    </source>
</evidence>
<dbReference type="KEGG" id="nib:GU926_13160"/>
<dbReference type="SUPFAM" id="SSF56601">
    <property type="entry name" value="beta-lactamase/transpeptidase-like"/>
    <property type="match status" value="1"/>
</dbReference>
<protein>
    <submittedName>
        <fullName evidence="3">Peptidase S13</fullName>
    </submittedName>
</protein>
<dbReference type="EMBL" id="CP047897">
    <property type="protein sequence ID" value="QHL88330.1"/>
    <property type="molecule type" value="Genomic_DNA"/>
</dbReference>
<sequence>MTMSILSQKSFHKLLPVVALWTIMGCSSSKPTPAVTDTATVEPAPAVPAPPPYGPAEIKRQVLASEALKNRFVGFALYDPELKQMVVEHNADKYFVPASNTKLFTFYASLKMLGDSIPALKYVVRGDSLIFWGTGDPTFTHMDLKNTLAYDFLKNRKEKLYYLEAPFESTPFGQNWGWDDYNYYYQPERSVFPIHGNIVKFVKKTGGSSYSVTPKRFKALVKTDTTRNASKDPFVRAWRSNDLQYFPKHAAASYSVEVPFIPSADMTVKLLADTLKRSVTLLKKRALPQDGQIFYGLPADTVIKRMLQVSDNLFAEQLMALCSGTLSDTLSVERAIKHVTKTYLADLPDAPVWVDGSGLSSQNMFTPRSIIALLQKLQQERPEERLLPLLATGGQPGTFRAIYQAPVPYVFGKSGTLSHVHNQSGYIKTKSGKLLLFSFMNNNYSTSSAEIRNEMVRIMTEVHERY</sequence>
<dbReference type="InterPro" id="IPR000667">
    <property type="entry name" value="Peptidase_S13"/>
</dbReference>
<dbReference type="AlphaFoldDB" id="A0A6P1NZ68"/>
<reference evidence="3 4" key="1">
    <citation type="submission" date="2020-01" db="EMBL/GenBank/DDBJ databases">
        <authorList>
            <person name="Kim M."/>
        </authorList>
    </citation>
    <scope>NUCLEOTIDE SEQUENCE [LARGE SCALE GENOMIC DNA]</scope>
    <source>
        <strain evidence="3 4">BT10</strain>
    </source>
</reference>
<gene>
    <name evidence="3" type="ORF">GU926_13160</name>
</gene>
<dbReference type="InterPro" id="IPR012338">
    <property type="entry name" value="Beta-lactam/transpept-like"/>
</dbReference>
<dbReference type="Gene3D" id="3.40.710.10">
    <property type="entry name" value="DD-peptidase/beta-lactamase superfamily"/>
    <property type="match status" value="2"/>
</dbReference>
<dbReference type="GO" id="GO:0004185">
    <property type="term" value="F:serine-type carboxypeptidase activity"/>
    <property type="evidence" value="ECO:0007669"/>
    <property type="project" value="InterPro"/>
</dbReference>
<comment type="similarity">
    <text evidence="1">Belongs to the peptidase S13 family.</text>
</comment>
<dbReference type="PANTHER" id="PTHR30023:SF0">
    <property type="entry name" value="PENICILLIN-SENSITIVE CARBOXYPEPTIDASE A"/>
    <property type="match status" value="1"/>
</dbReference>